<dbReference type="Gene3D" id="2.40.128.110">
    <property type="entry name" value="Lipid/polyisoprenoid-binding, YceI-like"/>
    <property type="match status" value="1"/>
</dbReference>
<dbReference type="AlphaFoldDB" id="G8R4Z6"/>
<accession>G8R4Z6</accession>
<organism evidence="2 3">
    <name type="scientific">Owenweeksia hongkongensis (strain DSM 17368 / CIP 108786 / JCM 12287 / NRRL B-23963 / UST20020801)</name>
    <dbReference type="NCBI Taxonomy" id="926562"/>
    <lineage>
        <taxon>Bacteria</taxon>
        <taxon>Pseudomonadati</taxon>
        <taxon>Bacteroidota</taxon>
        <taxon>Flavobacteriia</taxon>
        <taxon>Flavobacteriales</taxon>
        <taxon>Owenweeksiaceae</taxon>
        <taxon>Owenweeksia</taxon>
    </lineage>
</organism>
<keyword evidence="3" id="KW-1185">Reference proteome</keyword>
<dbReference type="HOGENOM" id="CLU_071003_5_2_10"/>
<dbReference type="SUPFAM" id="SSF101874">
    <property type="entry name" value="YceI-like"/>
    <property type="match status" value="1"/>
</dbReference>
<sequence length="185" mass="20139">MPNIEVYKIINIMKALFLSILITISFLAIGQKIETSSSKITFEISNFGINTVEGEITGMTGTVDLKKGEIDVCVKPATVSTGIEKRDDHLKTADFFNADKYPEICFVSSKLENTDKGYLATGRLTLHGQTKTVKIPLAVSASGSQTILKGEFDVNRFDYGLGAEAYDGTFQVGKIAKVKITCVVK</sequence>
<dbReference type="KEGG" id="oho:Oweho_3359"/>
<reference evidence="2 3" key="1">
    <citation type="journal article" date="2012" name="Stand. Genomic Sci.">
        <title>Genome sequence of the orange-pigmented seawater bacterium Owenweeksia hongkongensis type strain (UST20020801(T)).</title>
        <authorList>
            <person name="Riedel T."/>
            <person name="Held B."/>
            <person name="Nolan M."/>
            <person name="Lucas S."/>
            <person name="Lapidus A."/>
            <person name="Tice H."/>
            <person name="Del Rio T.G."/>
            <person name="Cheng J.F."/>
            <person name="Han C."/>
            <person name="Tapia R."/>
            <person name="Goodwin L.A."/>
            <person name="Pitluck S."/>
            <person name="Liolios K."/>
            <person name="Mavromatis K."/>
            <person name="Pagani I."/>
            <person name="Ivanova N."/>
            <person name="Mikhailova N."/>
            <person name="Pati A."/>
            <person name="Chen A."/>
            <person name="Palaniappan K."/>
            <person name="Rohde M."/>
            <person name="Tindall B.J."/>
            <person name="Detter J.C."/>
            <person name="Goker M."/>
            <person name="Woyke T."/>
            <person name="Bristow J."/>
            <person name="Eisen J.A."/>
            <person name="Markowitz V."/>
            <person name="Hugenholtz P."/>
            <person name="Klenk H.P."/>
            <person name="Kyrpides N.C."/>
        </authorList>
    </citation>
    <scope>NUCLEOTIDE SEQUENCE</scope>
    <source>
        <strain evidence="3">DSM 17368 / JCM 12287 / NRRL B-23963</strain>
    </source>
</reference>
<name>G8R4Z6_OWEHD</name>
<dbReference type="EMBL" id="CP003156">
    <property type="protein sequence ID" value="AEV34310.1"/>
    <property type="molecule type" value="Genomic_DNA"/>
</dbReference>
<feature type="domain" description="Lipid/polyisoprenoid-binding YceI-like" evidence="1">
    <location>
        <begin position="30"/>
        <end position="185"/>
    </location>
</feature>
<dbReference type="PANTHER" id="PTHR34406">
    <property type="entry name" value="PROTEIN YCEI"/>
    <property type="match status" value="1"/>
</dbReference>
<dbReference type="PANTHER" id="PTHR34406:SF1">
    <property type="entry name" value="PROTEIN YCEI"/>
    <property type="match status" value="1"/>
</dbReference>
<protein>
    <recommendedName>
        <fullName evidence="1">Lipid/polyisoprenoid-binding YceI-like domain-containing protein</fullName>
    </recommendedName>
</protein>
<dbReference type="InterPro" id="IPR007372">
    <property type="entry name" value="Lipid/polyisoprenoid-bd_YceI"/>
</dbReference>
<evidence type="ECO:0000313" key="3">
    <source>
        <dbReference type="Proteomes" id="UP000005631"/>
    </source>
</evidence>
<evidence type="ECO:0000259" key="1">
    <source>
        <dbReference type="SMART" id="SM00867"/>
    </source>
</evidence>
<dbReference type="Proteomes" id="UP000005631">
    <property type="component" value="Chromosome"/>
</dbReference>
<gene>
    <name evidence="2" type="ordered locus">Oweho_3359</name>
</gene>
<dbReference type="SMART" id="SM00867">
    <property type="entry name" value="YceI"/>
    <property type="match status" value="1"/>
</dbReference>
<dbReference type="eggNOG" id="COG2353">
    <property type="taxonomic scope" value="Bacteria"/>
</dbReference>
<dbReference type="Pfam" id="PF04264">
    <property type="entry name" value="YceI"/>
    <property type="match status" value="1"/>
</dbReference>
<dbReference type="OrthoDB" id="9811006at2"/>
<proteinExistence type="predicted"/>
<dbReference type="InterPro" id="IPR036761">
    <property type="entry name" value="TTHA0802/YceI-like_sf"/>
</dbReference>
<evidence type="ECO:0000313" key="2">
    <source>
        <dbReference type="EMBL" id="AEV34310.1"/>
    </source>
</evidence>